<dbReference type="InterPro" id="IPR000347">
    <property type="entry name" value="Metalthion_15p"/>
</dbReference>
<dbReference type="GO" id="GO:0046872">
    <property type="term" value="F:metal ion binding"/>
    <property type="evidence" value="ECO:0007669"/>
    <property type="project" value="UniProtKB-UniRule"/>
</dbReference>
<evidence type="ECO:0000256" key="2">
    <source>
        <dbReference type="ARBA" id="ARBA00005802"/>
    </source>
</evidence>
<comment type="function">
    <text evidence="1 5">Metallothioneins have a high content of cysteine residues that bind various heavy metals.</text>
</comment>
<sequence length="316" mass="36189">MSYAEKEESIVLGVGPVKAQFEGAEMDVAAEDNGCKCGSNCTCDPLVLSSSEPQRCFCSPSDFEVFVGKLVLCTHLLPLKHIKASLTFIHSAAPSKLAVMELEIKKIGSLLSSEERNLRTFEAFLELEVRGLTWDIIWCMMGRRELGYMRLIKMVKKEETWWQGRKVDVSDEEKKKRRRRKKDGDGSMVFDVKWGRRKNFCRTGDVRIAIRYCVEFSAETEIRVGLDVSPNDFSSCEYSARWVRLTEVFTRNSLRSRGDRPEVAMEGDSNRPVLRNRFGTTKFKETIEACLNDLSCEFNTVMYCNAMNMIVWVVMI</sequence>
<gene>
    <name evidence="6" type="ORF">V8G54_009988</name>
</gene>
<evidence type="ECO:0000256" key="3">
    <source>
        <dbReference type="ARBA" id="ARBA00022723"/>
    </source>
</evidence>
<keyword evidence="3 5" id="KW-0479">Metal-binding</keyword>
<dbReference type="AlphaFoldDB" id="A0AAQ3NUZ2"/>
<proteinExistence type="inferred from homology"/>
<comment type="similarity">
    <text evidence="2 5">Belongs to the metallothionein superfamily. Type 15 family.</text>
</comment>
<evidence type="ECO:0000313" key="7">
    <source>
        <dbReference type="Proteomes" id="UP001374535"/>
    </source>
</evidence>
<keyword evidence="7" id="KW-1185">Reference proteome</keyword>
<dbReference type="Proteomes" id="UP001374535">
    <property type="component" value="Chromosome 3"/>
</dbReference>
<reference evidence="6 7" key="1">
    <citation type="journal article" date="2023" name="Life. Sci Alliance">
        <title>Evolutionary insights into 3D genome organization and epigenetic landscape of Vigna mungo.</title>
        <authorList>
            <person name="Junaid A."/>
            <person name="Singh B."/>
            <person name="Bhatia S."/>
        </authorList>
    </citation>
    <scope>NUCLEOTIDE SEQUENCE [LARGE SCALE GENOMIC DNA]</scope>
    <source>
        <strain evidence="6">Urdbean</strain>
    </source>
</reference>
<dbReference type="EMBL" id="CP144698">
    <property type="protein sequence ID" value="WVZ17006.1"/>
    <property type="molecule type" value="Genomic_DNA"/>
</dbReference>
<keyword evidence="4 5" id="KW-0480">Metal-thiolate cluster</keyword>
<evidence type="ECO:0000256" key="5">
    <source>
        <dbReference type="RuleBase" id="RU369052"/>
    </source>
</evidence>
<accession>A0AAQ3NUZ2</accession>
<dbReference type="Pfam" id="PF01439">
    <property type="entry name" value="Metallothio_2"/>
    <property type="match status" value="1"/>
</dbReference>
<organism evidence="6 7">
    <name type="scientific">Vigna mungo</name>
    <name type="common">Black gram</name>
    <name type="synonym">Phaseolus mungo</name>
    <dbReference type="NCBI Taxonomy" id="3915"/>
    <lineage>
        <taxon>Eukaryota</taxon>
        <taxon>Viridiplantae</taxon>
        <taxon>Streptophyta</taxon>
        <taxon>Embryophyta</taxon>
        <taxon>Tracheophyta</taxon>
        <taxon>Spermatophyta</taxon>
        <taxon>Magnoliopsida</taxon>
        <taxon>eudicotyledons</taxon>
        <taxon>Gunneridae</taxon>
        <taxon>Pentapetalae</taxon>
        <taxon>rosids</taxon>
        <taxon>fabids</taxon>
        <taxon>Fabales</taxon>
        <taxon>Fabaceae</taxon>
        <taxon>Papilionoideae</taxon>
        <taxon>50 kb inversion clade</taxon>
        <taxon>NPAAA clade</taxon>
        <taxon>indigoferoid/millettioid clade</taxon>
        <taxon>Phaseoleae</taxon>
        <taxon>Vigna</taxon>
    </lineage>
</organism>
<evidence type="ECO:0000313" key="6">
    <source>
        <dbReference type="EMBL" id="WVZ17006.1"/>
    </source>
</evidence>
<name>A0AAQ3NUZ2_VIGMU</name>
<protein>
    <recommendedName>
        <fullName evidence="5">Metallothionein-like protein</fullName>
    </recommendedName>
</protein>
<evidence type="ECO:0000256" key="1">
    <source>
        <dbReference type="ARBA" id="ARBA00002568"/>
    </source>
</evidence>
<evidence type="ECO:0000256" key="4">
    <source>
        <dbReference type="ARBA" id="ARBA00022851"/>
    </source>
</evidence>